<feature type="domain" description="HTH merR-type" evidence="3">
    <location>
        <begin position="1"/>
        <end position="69"/>
    </location>
</feature>
<evidence type="ECO:0000313" key="4">
    <source>
        <dbReference type="EMBL" id="MBB5964900.1"/>
    </source>
</evidence>
<keyword evidence="1 4" id="KW-0238">DNA-binding</keyword>
<dbReference type="InterPro" id="IPR047057">
    <property type="entry name" value="MerR_fam"/>
</dbReference>
<keyword evidence="5" id="KW-1185">Reference proteome</keyword>
<dbReference type="PROSITE" id="PS50937">
    <property type="entry name" value="HTH_MERR_2"/>
    <property type="match status" value="1"/>
</dbReference>
<dbReference type="PRINTS" id="PR00040">
    <property type="entry name" value="HTHMERR"/>
</dbReference>
<evidence type="ECO:0000259" key="3">
    <source>
        <dbReference type="PROSITE" id="PS50937"/>
    </source>
</evidence>
<evidence type="ECO:0000313" key="5">
    <source>
        <dbReference type="Proteomes" id="UP000562352"/>
    </source>
</evidence>
<evidence type="ECO:0000256" key="1">
    <source>
        <dbReference type="ARBA" id="ARBA00023125"/>
    </source>
</evidence>
<evidence type="ECO:0000256" key="2">
    <source>
        <dbReference type="SAM" id="MobiDB-lite"/>
    </source>
</evidence>
<dbReference type="Pfam" id="PF13411">
    <property type="entry name" value="MerR_1"/>
    <property type="match status" value="1"/>
</dbReference>
<dbReference type="SUPFAM" id="SSF46955">
    <property type="entry name" value="Putative DNA-binding domain"/>
    <property type="match status" value="1"/>
</dbReference>
<dbReference type="Proteomes" id="UP000562352">
    <property type="component" value="Unassembled WGS sequence"/>
</dbReference>
<comment type="caution">
    <text evidence="4">The sequence shown here is derived from an EMBL/GenBank/DDBJ whole genome shotgun (WGS) entry which is preliminary data.</text>
</comment>
<sequence>MRIGELAALVGVSTRTVRHYHHLGLLPEPVRLANGYREYRLRDAVALARVRRLAELGLSLDEIRDVLADDRDRELREVLVELDADLAGQQEAIALRRARLAALLAEADLHPDSAVSPDMTAVLRDLHAEGSAFAAADREMLALMDTVADPAERDRMLEMMRPLTEPGALARSHALYARLDELAGADPGDPRVPALAADLAAHIPAELAAVMIEHLPASADPSGSAPGGGAAAPRPGPRDADGGVWFEALSTELPPAQAEVLRLMAAVLKERT</sequence>
<feature type="region of interest" description="Disordered" evidence="2">
    <location>
        <begin position="218"/>
        <end position="243"/>
    </location>
</feature>
<dbReference type="PANTHER" id="PTHR30204:SF93">
    <property type="entry name" value="HTH MERR-TYPE DOMAIN-CONTAINING PROTEIN"/>
    <property type="match status" value="1"/>
</dbReference>
<gene>
    <name evidence="4" type="ORF">FHS22_004186</name>
</gene>
<accession>A0A841D4W8</accession>
<dbReference type="PANTHER" id="PTHR30204">
    <property type="entry name" value="REDOX-CYCLING DRUG-SENSING TRANSCRIPTIONAL ACTIVATOR SOXR"/>
    <property type="match status" value="1"/>
</dbReference>
<dbReference type="CDD" id="cd00592">
    <property type="entry name" value="HTH_MerR-like"/>
    <property type="match status" value="1"/>
</dbReference>
<dbReference type="Gene3D" id="1.10.1660.10">
    <property type="match status" value="1"/>
</dbReference>
<dbReference type="EMBL" id="JACHJJ010000014">
    <property type="protein sequence ID" value="MBB5964900.1"/>
    <property type="molecule type" value="Genomic_DNA"/>
</dbReference>
<dbReference type="SMART" id="SM00422">
    <property type="entry name" value="HTH_MERR"/>
    <property type="match status" value="1"/>
</dbReference>
<dbReference type="GO" id="GO:0003700">
    <property type="term" value="F:DNA-binding transcription factor activity"/>
    <property type="evidence" value="ECO:0007669"/>
    <property type="project" value="InterPro"/>
</dbReference>
<dbReference type="InterPro" id="IPR000551">
    <property type="entry name" value="MerR-type_HTH_dom"/>
</dbReference>
<dbReference type="AlphaFoldDB" id="A0A841D4W8"/>
<dbReference type="InterPro" id="IPR009061">
    <property type="entry name" value="DNA-bd_dom_put_sf"/>
</dbReference>
<organism evidence="4 5">
    <name type="scientific">Planomonospora venezuelensis</name>
    <dbReference type="NCBI Taxonomy" id="1999"/>
    <lineage>
        <taxon>Bacteria</taxon>
        <taxon>Bacillati</taxon>
        <taxon>Actinomycetota</taxon>
        <taxon>Actinomycetes</taxon>
        <taxon>Streptosporangiales</taxon>
        <taxon>Streptosporangiaceae</taxon>
        <taxon>Planomonospora</taxon>
    </lineage>
</organism>
<dbReference type="GO" id="GO:0003677">
    <property type="term" value="F:DNA binding"/>
    <property type="evidence" value="ECO:0007669"/>
    <property type="project" value="UniProtKB-KW"/>
</dbReference>
<dbReference type="RefSeq" id="WP_184943934.1">
    <property type="nucleotide sequence ID" value="NZ_BAAAWZ010000004.1"/>
</dbReference>
<protein>
    <submittedName>
        <fullName evidence="4">DNA-binding transcriptional MerR regulator</fullName>
    </submittedName>
</protein>
<proteinExistence type="predicted"/>
<reference evidence="4 5" key="1">
    <citation type="submission" date="2020-08" db="EMBL/GenBank/DDBJ databases">
        <title>Genomic Encyclopedia of Type Strains, Phase III (KMG-III): the genomes of soil and plant-associated and newly described type strains.</title>
        <authorList>
            <person name="Whitman W."/>
        </authorList>
    </citation>
    <scope>NUCLEOTIDE SEQUENCE [LARGE SCALE GENOMIC DNA]</scope>
    <source>
        <strain evidence="4 5">CECT 3303</strain>
    </source>
</reference>
<name>A0A841D4W8_PLAVE</name>